<protein>
    <submittedName>
        <fullName evidence="2">Uncharacterized protein</fullName>
    </submittedName>
</protein>
<dbReference type="AlphaFoldDB" id="A0AAN9J8B1"/>
<keyword evidence="3" id="KW-1185">Reference proteome</keyword>
<sequence length="79" mass="9135">MTREGLVKGEQEKEVEQESKDEQRKKIKETRESRRRKPKKARGTNKEGKRRSRKTKGVEAGFQSQTLFPSNKVTCKGVS</sequence>
<organism evidence="2 3">
    <name type="scientific">Clitoria ternatea</name>
    <name type="common">Butterfly pea</name>
    <dbReference type="NCBI Taxonomy" id="43366"/>
    <lineage>
        <taxon>Eukaryota</taxon>
        <taxon>Viridiplantae</taxon>
        <taxon>Streptophyta</taxon>
        <taxon>Embryophyta</taxon>
        <taxon>Tracheophyta</taxon>
        <taxon>Spermatophyta</taxon>
        <taxon>Magnoliopsida</taxon>
        <taxon>eudicotyledons</taxon>
        <taxon>Gunneridae</taxon>
        <taxon>Pentapetalae</taxon>
        <taxon>rosids</taxon>
        <taxon>fabids</taxon>
        <taxon>Fabales</taxon>
        <taxon>Fabaceae</taxon>
        <taxon>Papilionoideae</taxon>
        <taxon>50 kb inversion clade</taxon>
        <taxon>NPAAA clade</taxon>
        <taxon>indigoferoid/millettioid clade</taxon>
        <taxon>Phaseoleae</taxon>
        <taxon>Clitoria</taxon>
    </lineage>
</organism>
<comment type="caution">
    <text evidence="2">The sequence shown here is derived from an EMBL/GenBank/DDBJ whole genome shotgun (WGS) entry which is preliminary data.</text>
</comment>
<feature type="compositionally biased region" description="Basic and acidic residues" evidence="1">
    <location>
        <begin position="1"/>
        <end position="32"/>
    </location>
</feature>
<accession>A0AAN9J8B1</accession>
<name>A0AAN9J8B1_CLITE</name>
<proteinExistence type="predicted"/>
<feature type="compositionally biased region" description="Basic residues" evidence="1">
    <location>
        <begin position="33"/>
        <end position="55"/>
    </location>
</feature>
<dbReference type="EMBL" id="JAYKXN010000004">
    <property type="protein sequence ID" value="KAK7292584.1"/>
    <property type="molecule type" value="Genomic_DNA"/>
</dbReference>
<feature type="region of interest" description="Disordered" evidence="1">
    <location>
        <begin position="1"/>
        <end position="79"/>
    </location>
</feature>
<evidence type="ECO:0000313" key="3">
    <source>
        <dbReference type="Proteomes" id="UP001359559"/>
    </source>
</evidence>
<dbReference type="Proteomes" id="UP001359559">
    <property type="component" value="Unassembled WGS sequence"/>
</dbReference>
<evidence type="ECO:0000313" key="2">
    <source>
        <dbReference type="EMBL" id="KAK7292584.1"/>
    </source>
</evidence>
<evidence type="ECO:0000256" key="1">
    <source>
        <dbReference type="SAM" id="MobiDB-lite"/>
    </source>
</evidence>
<reference evidence="2 3" key="1">
    <citation type="submission" date="2024-01" db="EMBL/GenBank/DDBJ databases">
        <title>The genomes of 5 underutilized Papilionoideae crops provide insights into root nodulation and disease resistance.</title>
        <authorList>
            <person name="Yuan L."/>
        </authorList>
    </citation>
    <scope>NUCLEOTIDE SEQUENCE [LARGE SCALE GENOMIC DNA]</scope>
    <source>
        <strain evidence="2">LY-2023</strain>
        <tissue evidence="2">Leaf</tissue>
    </source>
</reference>
<feature type="compositionally biased region" description="Polar residues" evidence="1">
    <location>
        <begin position="62"/>
        <end position="73"/>
    </location>
</feature>
<gene>
    <name evidence="2" type="ORF">RJT34_15435</name>
</gene>